<sequence length="198" mass="21397">MLYTLSTILLLTASVFSAPVAEKRQAATVLRTITPNYLVPLSQSEPSRVFGSQYTGEVSWTPNAATEITTIVGFDIPTVAGANSCYLRFALPTTPSGFAWSVEGAGIMNYYSLDRIVNPATDSWNTRPGRVAQLGTVTVNRAGGEATFAGVALDCQALFNAQRVDWEFTAAHVGDVKNRVETFQTASGQGWYLEFARV</sequence>
<dbReference type="Pfam" id="PF09792">
    <property type="entry name" value="But2"/>
    <property type="match status" value="1"/>
</dbReference>
<dbReference type="Proteomes" id="UP000277580">
    <property type="component" value="Unassembled WGS sequence"/>
</dbReference>
<protein>
    <recommendedName>
        <fullName evidence="2">Ubiquitin 3 binding protein But2 C-terminal domain-containing protein</fullName>
    </recommendedName>
</protein>
<dbReference type="InterPro" id="IPR018620">
    <property type="entry name" value="Ubiquitin3-bd_protein_But2_C"/>
</dbReference>
<dbReference type="PANTHER" id="PTHR39613">
    <property type="entry name" value="ANCHORED CELL WALL PROTEIN, PUTATIVE (AFU_ORTHOLOGUE AFUA_4G08960)-RELATED"/>
    <property type="match status" value="1"/>
</dbReference>
<proteinExistence type="predicted"/>
<dbReference type="EMBL" id="ML119113">
    <property type="protein sequence ID" value="RPB15423.1"/>
    <property type="molecule type" value="Genomic_DNA"/>
</dbReference>
<evidence type="ECO:0000256" key="1">
    <source>
        <dbReference type="SAM" id="SignalP"/>
    </source>
</evidence>
<reference evidence="3 4" key="1">
    <citation type="journal article" date="2018" name="Nat. Ecol. Evol.">
        <title>Pezizomycetes genomes reveal the molecular basis of ectomycorrhizal truffle lifestyle.</title>
        <authorList>
            <person name="Murat C."/>
            <person name="Payen T."/>
            <person name="Noel B."/>
            <person name="Kuo A."/>
            <person name="Morin E."/>
            <person name="Chen J."/>
            <person name="Kohler A."/>
            <person name="Krizsan K."/>
            <person name="Balestrini R."/>
            <person name="Da Silva C."/>
            <person name="Montanini B."/>
            <person name="Hainaut M."/>
            <person name="Levati E."/>
            <person name="Barry K.W."/>
            <person name="Belfiori B."/>
            <person name="Cichocki N."/>
            <person name="Clum A."/>
            <person name="Dockter R.B."/>
            <person name="Fauchery L."/>
            <person name="Guy J."/>
            <person name="Iotti M."/>
            <person name="Le Tacon F."/>
            <person name="Lindquist E.A."/>
            <person name="Lipzen A."/>
            <person name="Malagnac F."/>
            <person name="Mello A."/>
            <person name="Molinier V."/>
            <person name="Miyauchi S."/>
            <person name="Poulain J."/>
            <person name="Riccioni C."/>
            <person name="Rubini A."/>
            <person name="Sitrit Y."/>
            <person name="Splivallo R."/>
            <person name="Traeger S."/>
            <person name="Wang M."/>
            <person name="Zifcakova L."/>
            <person name="Wipf D."/>
            <person name="Zambonelli A."/>
            <person name="Paolocci F."/>
            <person name="Nowrousian M."/>
            <person name="Ottonello S."/>
            <person name="Baldrian P."/>
            <person name="Spatafora J.W."/>
            <person name="Henrissat B."/>
            <person name="Nagy L.G."/>
            <person name="Aury J.M."/>
            <person name="Wincker P."/>
            <person name="Grigoriev I.V."/>
            <person name="Bonfante P."/>
            <person name="Martin F.M."/>
        </authorList>
    </citation>
    <scope>NUCLEOTIDE SEQUENCE [LARGE SCALE GENOMIC DNA]</scope>
    <source>
        <strain evidence="3 4">CCBAS932</strain>
    </source>
</reference>
<gene>
    <name evidence="3" type="ORF">P167DRAFT_603332</name>
</gene>
<dbReference type="PANTHER" id="PTHR39613:SF1">
    <property type="entry name" value="ANCHORED CELL WALL PROTEIN, PUTATIVE (AFU_ORTHOLOGUE AFUA_4G08960)-RELATED"/>
    <property type="match status" value="1"/>
</dbReference>
<evidence type="ECO:0000313" key="4">
    <source>
        <dbReference type="Proteomes" id="UP000277580"/>
    </source>
</evidence>
<feature type="chain" id="PRO_5018319107" description="Ubiquitin 3 binding protein But2 C-terminal domain-containing protein" evidence="1">
    <location>
        <begin position="18"/>
        <end position="198"/>
    </location>
</feature>
<keyword evidence="1" id="KW-0732">Signal</keyword>
<dbReference type="InParanoid" id="A0A3N4KXX9"/>
<evidence type="ECO:0000313" key="3">
    <source>
        <dbReference type="EMBL" id="RPB15423.1"/>
    </source>
</evidence>
<keyword evidence="4" id="KW-1185">Reference proteome</keyword>
<name>A0A3N4KXX9_9PEZI</name>
<evidence type="ECO:0000259" key="2">
    <source>
        <dbReference type="Pfam" id="PF09792"/>
    </source>
</evidence>
<dbReference type="AlphaFoldDB" id="A0A3N4KXX9"/>
<feature type="domain" description="Ubiquitin 3 binding protein But2 C-terminal" evidence="2">
    <location>
        <begin position="34"/>
        <end position="170"/>
    </location>
</feature>
<accession>A0A3N4KXX9</accession>
<feature type="signal peptide" evidence="1">
    <location>
        <begin position="1"/>
        <end position="17"/>
    </location>
</feature>
<organism evidence="3 4">
    <name type="scientific">Morchella conica CCBAS932</name>
    <dbReference type="NCBI Taxonomy" id="1392247"/>
    <lineage>
        <taxon>Eukaryota</taxon>
        <taxon>Fungi</taxon>
        <taxon>Dikarya</taxon>
        <taxon>Ascomycota</taxon>
        <taxon>Pezizomycotina</taxon>
        <taxon>Pezizomycetes</taxon>
        <taxon>Pezizales</taxon>
        <taxon>Morchellaceae</taxon>
        <taxon>Morchella</taxon>
    </lineage>
</organism>
<dbReference type="OrthoDB" id="4657524at2759"/>